<evidence type="ECO:0000259" key="3">
    <source>
        <dbReference type="Pfam" id="PF18912"/>
    </source>
</evidence>
<dbReference type="InterPro" id="IPR000836">
    <property type="entry name" value="PRTase_dom"/>
</dbReference>
<dbReference type="Pfam" id="PF18912">
    <property type="entry name" value="DZR_2"/>
    <property type="match status" value="1"/>
</dbReference>
<gene>
    <name evidence="4" type="primary">pyrE_2</name>
    <name evidence="4" type="ORF">H0A61_02823</name>
</gene>
<dbReference type="EMBL" id="CP059066">
    <property type="protein sequence ID" value="QSQ10416.1"/>
    <property type="molecule type" value="Genomic_DNA"/>
</dbReference>
<evidence type="ECO:0000256" key="1">
    <source>
        <dbReference type="ARBA" id="ARBA00008007"/>
    </source>
</evidence>
<dbReference type="InterPro" id="IPR009030">
    <property type="entry name" value="Growth_fac_rcpt_cys_sf"/>
</dbReference>
<evidence type="ECO:0000313" key="5">
    <source>
        <dbReference type="Proteomes" id="UP000662904"/>
    </source>
</evidence>
<dbReference type="AlphaFoldDB" id="A0A8A0RTE4"/>
<dbReference type="SUPFAM" id="SSF57184">
    <property type="entry name" value="Growth factor receptor domain"/>
    <property type="match status" value="1"/>
</dbReference>
<name>A0A8A0RTE4_9FIRM</name>
<dbReference type="InterPro" id="IPR044005">
    <property type="entry name" value="DZR_2"/>
</dbReference>
<keyword evidence="4" id="KW-0328">Glycosyltransferase</keyword>
<dbReference type="Proteomes" id="UP000662904">
    <property type="component" value="Chromosome"/>
</dbReference>
<protein>
    <submittedName>
        <fullName evidence="4">Orotate phosphoribosyltransferase</fullName>
        <ecNumber evidence="4">2.4.2.10</ecNumber>
    </submittedName>
</protein>
<evidence type="ECO:0000259" key="2">
    <source>
        <dbReference type="Pfam" id="PF00156"/>
    </source>
</evidence>
<keyword evidence="4" id="KW-0808">Transferase</keyword>
<dbReference type="PANTHER" id="PTHR47505">
    <property type="entry name" value="DNA UTILIZATION PROTEIN YHGH"/>
    <property type="match status" value="1"/>
</dbReference>
<evidence type="ECO:0000313" key="4">
    <source>
        <dbReference type="EMBL" id="QSQ10416.1"/>
    </source>
</evidence>
<dbReference type="CDD" id="cd06223">
    <property type="entry name" value="PRTases_typeI"/>
    <property type="match status" value="1"/>
</dbReference>
<dbReference type="GO" id="GO:0004588">
    <property type="term" value="F:orotate phosphoribosyltransferase activity"/>
    <property type="evidence" value="ECO:0007669"/>
    <property type="project" value="UniProtKB-EC"/>
</dbReference>
<dbReference type="Gene3D" id="3.40.50.2020">
    <property type="match status" value="1"/>
</dbReference>
<comment type="similarity">
    <text evidence="1">Belongs to the ComF/GntX family.</text>
</comment>
<accession>A0A8A0RTE4</accession>
<sequence>MNSTGVAGMPLNWLFEELLNLIFPGNNLCLLCSNPLEKGIKGLCSQCISKIAVVEAPVCFKCGKPLIDGYGKTKCPDCLSTKRYFDQGRCVGEYKGTLKEAVILYKYRGKKGLAVPLGFLMTQTLKQQDWPKPELIIPVPLSRKRLYHRGFNQSSLLAEVIGKEIGAPLSSRHLKRVKATEHQTKLGKMERKENVRDAFCVLHGEDIRGRRILLIDDVYTTGATVNECSRMLRYAGAASIYVLTLATGRNL</sequence>
<dbReference type="RefSeq" id="WP_338402910.1">
    <property type="nucleotide sequence ID" value="NZ_CP059066.1"/>
</dbReference>
<feature type="domain" description="Phosphoribosyltransferase" evidence="2">
    <location>
        <begin position="194"/>
        <end position="247"/>
    </location>
</feature>
<dbReference type="SUPFAM" id="SSF53271">
    <property type="entry name" value="PRTase-like"/>
    <property type="match status" value="1"/>
</dbReference>
<dbReference type="Pfam" id="PF00156">
    <property type="entry name" value="Pribosyltran"/>
    <property type="match status" value="1"/>
</dbReference>
<keyword evidence="5" id="KW-1185">Reference proteome</keyword>
<reference evidence="4" key="1">
    <citation type="submission" date="2020-07" db="EMBL/GenBank/DDBJ databases">
        <title>Koleobacter methoxysyntrophicus gen. nov., sp. nov., a novel anaerobic bacterium isolated from deep subsurface oil field and proposal of Koleobacterales ord. nov. in the phylum Firmicutes.</title>
        <authorList>
            <person name="Sakamoto S."/>
            <person name="Tamaki H."/>
        </authorList>
    </citation>
    <scope>NUCLEOTIDE SEQUENCE</scope>
    <source>
        <strain evidence="4">NRmbB1</strain>
    </source>
</reference>
<organism evidence="4 5">
    <name type="scientific">Koleobacter methoxysyntrophicus</name>
    <dbReference type="NCBI Taxonomy" id="2751313"/>
    <lineage>
        <taxon>Bacteria</taxon>
        <taxon>Bacillati</taxon>
        <taxon>Bacillota</taxon>
        <taxon>Clostridia</taxon>
        <taxon>Koleobacterales</taxon>
        <taxon>Koleobacteraceae</taxon>
        <taxon>Koleobacter</taxon>
    </lineage>
</organism>
<dbReference type="InterPro" id="IPR029057">
    <property type="entry name" value="PRTase-like"/>
</dbReference>
<dbReference type="KEGG" id="kme:H0A61_02823"/>
<dbReference type="InterPro" id="IPR051910">
    <property type="entry name" value="ComF/GntX_DNA_util-trans"/>
</dbReference>
<proteinExistence type="inferred from homology"/>
<dbReference type="EC" id="2.4.2.10" evidence="4"/>
<dbReference type="PANTHER" id="PTHR47505:SF1">
    <property type="entry name" value="DNA UTILIZATION PROTEIN YHGH"/>
    <property type="match status" value="1"/>
</dbReference>
<feature type="domain" description="Double zinc ribbon" evidence="3">
    <location>
        <begin position="18"/>
        <end position="79"/>
    </location>
</feature>